<dbReference type="PANTHER" id="PTHR43179:SF7">
    <property type="entry name" value="RHAMNOSYLTRANSFERASE WBBL"/>
    <property type="match status" value="1"/>
</dbReference>
<dbReference type="Pfam" id="PF00535">
    <property type="entry name" value="Glycos_transf_2"/>
    <property type="match status" value="1"/>
</dbReference>
<dbReference type="GO" id="GO:0016740">
    <property type="term" value="F:transferase activity"/>
    <property type="evidence" value="ECO:0007669"/>
    <property type="project" value="UniProtKB-KW"/>
</dbReference>
<dbReference type="RefSeq" id="WP_114677451.1">
    <property type="nucleotide sequence ID" value="NZ_CP031188.1"/>
</dbReference>
<protein>
    <submittedName>
        <fullName evidence="2">Glycosyltransferase family 2 protein</fullName>
    </submittedName>
</protein>
<evidence type="ECO:0000259" key="1">
    <source>
        <dbReference type="Pfam" id="PF00535"/>
    </source>
</evidence>
<dbReference type="InterPro" id="IPR029044">
    <property type="entry name" value="Nucleotide-diphossugar_trans"/>
</dbReference>
<dbReference type="EMBL" id="CP031188">
    <property type="protein sequence ID" value="AXG73691.1"/>
    <property type="molecule type" value="Genomic_DNA"/>
</dbReference>
<dbReference type="Proteomes" id="UP000253951">
    <property type="component" value="Chromosome"/>
</dbReference>
<dbReference type="AlphaFoldDB" id="A0A345HAT1"/>
<keyword evidence="2" id="KW-0808">Transferase</keyword>
<dbReference type="PANTHER" id="PTHR43179">
    <property type="entry name" value="RHAMNOSYLTRANSFERASE WBBL"/>
    <property type="match status" value="1"/>
</dbReference>
<organism evidence="2 3">
    <name type="scientific">Flavobacterium arcticum</name>
    <dbReference type="NCBI Taxonomy" id="1784713"/>
    <lineage>
        <taxon>Bacteria</taxon>
        <taxon>Pseudomonadati</taxon>
        <taxon>Bacteroidota</taxon>
        <taxon>Flavobacteriia</taxon>
        <taxon>Flavobacteriales</taxon>
        <taxon>Flavobacteriaceae</taxon>
        <taxon>Flavobacterium</taxon>
    </lineage>
</organism>
<feature type="domain" description="Glycosyltransferase 2-like" evidence="1">
    <location>
        <begin position="6"/>
        <end position="131"/>
    </location>
</feature>
<dbReference type="KEGG" id="fat:DVK85_05375"/>
<gene>
    <name evidence="2" type="ORF">DVK85_05375</name>
</gene>
<evidence type="ECO:0000313" key="3">
    <source>
        <dbReference type="Proteomes" id="UP000253951"/>
    </source>
</evidence>
<keyword evidence="3" id="KW-1185">Reference proteome</keyword>
<proteinExistence type="predicted"/>
<accession>A0A345HAT1</accession>
<sequence>MKIELSIIIVNYNGLKYLKECFDSLYKTLEGIAYEIIVIDNKSSDNSCAYIRENYPDIKLIESPDNLGFGKGNNEAVKQAQGDYLLLINNDTIVLDNLAPVLDYVKADDTIGALAIKMLNGSREYATAVGKFPDFGSMLKLKNLSKAGNDIETGNFSKEAYEVDWLSGSFLMMPKKVYDEIGGFDEDYFMYVEDVDLSRRVYYKGYKRVFLPQYSYIHFVGFNKARNPLLIKGFKMYITKHYSGVKRINLKFALAINALVKRLKSTFTLD</sequence>
<reference evidence="2 3" key="1">
    <citation type="submission" date="2018-07" db="EMBL/GenBank/DDBJ databases">
        <title>Complete genome sequence of Flavobacterium arcticum type strain SM1502T.</title>
        <authorList>
            <person name="Li Y."/>
            <person name="Li D.-D."/>
        </authorList>
    </citation>
    <scope>NUCLEOTIDE SEQUENCE [LARGE SCALE GENOMIC DNA]</scope>
    <source>
        <strain evidence="2 3">SM1502</strain>
    </source>
</reference>
<evidence type="ECO:0000313" key="2">
    <source>
        <dbReference type="EMBL" id="AXG73691.1"/>
    </source>
</evidence>
<dbReference type="InterPro" id="IPR001173">
    <property type="entry name" value="Glyco_trans_2-like"/>
</dbReference>
<dbReference type="OrthoDB" id="9771846at2"/>
<dbReference type="Gene3D" id="3.90.550.10">
    <property type="entry name" value="Spore Coat Polysaccharide Biosynthesis Protein SpsA, Chain A"/>
    <property type="match status" value="1"/>
</dbReference>
<name>A0A345HAT1_9FLAO</name>
<dbReference type="CDD" id="cd04186">
    <property type="entry name" value="GT_2_like_c"/>
    <property type="match status" value="1"/>
</dbReference>
<dbReference type="SUPFAM" id="SSF53448">
    <property type="entry name" value="Nucleotide-diphospho-sugar transferases"/>
    <property type="match status" value="1"/>
</dbReference>